<dbReference type="AlphaFoldDB" id="A0A918KE71"/>
<proteinExistence type="predicted"/>
<gene>
    <name evidence="1" type="ORF">GCM10011309_07010</name>
</gene>
<dbReference type="EMBL" id="BMYV01000001">
    <property type="protein sequence ID" value="GGX59806.1"/>
    <property type="molecule type" value="Genomic_DNA"/>
</dbReference>
<keyword evidence="2" id="KW-1185">Reference proteome</keyword>
<organism evidence="1 2">
    <name type="scientific">Litorimonas cladophorae</name>
    <dbReference type="NCBI Taxonomy" id="1220491"/>
    <lineage>
        <taxon>Bacteria</taxon>
        <taxon>Pseudomonadati</taxon>
        <taxon>Pseudomonadota</taxon>
        <taxon>Alphaproteobacteria</taxon>
        <taxon>Maricaulales</taxon>
        <taxon>Robiginitomaculaceae</taxon>
    </lineage>
</organism>
<evidence type="ECO:0008006" key="3">
    <source>
        <dbReference type="Google" id="ProtNLM"/>
    </source>
</evidence>
<reference evidence="1 2" key="1">
    <citation type="journal article" date="2014" name="Int. J. Syst. Evol. Microbiol.">
        <title>Complete genome sequence of Corynebacterium casei LMG S-19264T (=DSM 44701T), isolated from a smear-ripened cheese.</title>
        <authorList>
            <consortium name="US DOE Joint Genome Institute (JGI-PGF)"/>
            <person name="Walter F."/>
            <person name="Albersmeier A."/>
            <person name="Kalinowski J."/>
            <person name="Ruckert C."/>
        </authorList>
    </citation>
    <scope>NUCLEOTIDE SEQUENCE [LARGE SCALE GENOMIC DNA]</scope>
    <source>
        <strain evidence="1 2">KCTC 23968</strain>
    </source>
</reference>
<accession>A0A918KE71</accession>
<dbReference type="Pfam" id="PF11324">
    <property type="entry name" value="DUF3126"/>
    <property type="match status" value="1"/>
</dbReference>
<dbReference type="RefSeq" id="WP_189581354.1">
    <property type="nucleotide sequence ID" value="NZ_BMYV01000001.1"/>
</dbReference>
<name>A0A918KE71_9PROT</name>
<dbReference type="InterPro" id="IPR021473">
    <property type="entry name" value="DUF3126"/>
</dbReference>
<evidence type="ECO:0000313" key="1">
    <source>
        <dbReference type="EMBL" id="GGX59806.1"/>
    </source>
</evidence>
<sequence>MTPQQISQVQSYLRKRFGTETVTLKPRKVKDSVEVYLDDEILGLLYIDDEDKDDISYDLNISILQDDLDAG</sequence>
<comment type="caution">
    <text evidence="1">The sequence shown here is derived from an EMBL/GenBank/DDBJ whole genome shotgun (WGS) entry which is preliminary data.</text>
</comment>
<evidence type="ECO:0000313" key="2">
    <source>
        <dbReference type="Proteomes" id="UP000600865"/>
    </source>
</evidence>
<dbReference type="Proteomes" id="UP000600865">
    <property type="component" value="Unassembled WGS sequence"/>
</dbReference>
<protein>
    <recommendedName>
        <fullName evidence="3">DUF3126 family protein</fullName>
    </recommendedName>
</protein>